<dbReference type="STRING" id="313594.PI23P_07670"/>
<dbReference type="AlphaFoldDB" id="A4BZ93"/>
<reference evidence="1 2" key="1">
    <citation type="submission" date="2006-02" db="EMBL/GenBank/DDBJ databases">
        <authorList>
            <person name="Murray A."/>
            <person name="Staley J."/>
            <person name="Ferriera S."/>
            <person name="Johnson J."/>
            <person name="Kravitz S."/>
            <person name="Halpern A."/>
            <person name="Remington K."/>
            <person name="Beeson K."/>
            <person name="Tran B."/>
            <person name="Rogers Y.-H."/>
            <person name="Friedman R."/>
            <person name="Venter J.C."/>
        </authorList>
    </citation>
    <scope>NUCLEOTIDE SEQUENCE [LARGE SCALE GENOMIC DNA]</scope>
    <source>
        <strain evidence="1 2">23-P</strain>
    </source>
</reference>
<dbReference type="InterPro" id="IPR036291">
    <property type="entry name" value="NAD(P)-bd_dom_sf"/>
</dbReference>
<dbReference type="Proteomes" id="UP000003053">
    <property type="component" value="Unassembled WGS sequence"/>
</dbReference>
<dbReference type="OrthoDB" id="9803892at2"/>
<dbReference type="SUPFAM" id="SSF51735">
    <property type="entry name" value="NAD(P)-binding Rossmann-fold domains"/>
    <property type="match status" value="1"/>
</dbReference>
<evidence type="ECO:0000313" key="2">
    <source>
        <dbReference type="Proteomes" id="UP000003053"/>
    </source>
</evidence>
<dbReference type="Gene3D" id="3.40.50.720">
    <property type="entry name" value="NAD(P)-binding Rossmann-like Domain"/>
    <property type="match status" value="1"/>
</dbReference>
<organism evidence="1 2">
    <name type="scientific">Polaribacter irgensii 23-P</name>
    <dbReference type="NCBI Taxonomy" id="313594"/>
    <lineage>
        <taxon>Bacteria</taxon>
        <taxon>Pseudomonadati</taxon>
        <taxon>Bacteroidota</taxon>
        <taxon>Flavobacteriia</taxon>
        <taxon>Flavobacteriales</taxon>
        <taxon>Flavobacteriaceae</taxon>
    </lineage>
</organism>
<name>A4BZ93_9FLAO</name>
<protein>
    <submittedName>
        <fullName evidence="1">Uncharacterized protein</fullName>
    </submittedName>
</protein>
<proteinExistence type="predicted"/>
<dbReference type="HOGENOM" id="CLU_2827480_0_0_10"/>
<comment type="caution">
    <text evidence="1">The sequence shown here is derived from an EMBL/GenBank/DDBJ whole genome shotgun (WGS) entry which is preliminary data.</text>
</comment>
<dbReference type="EMBL" id="AAOG01000002">
    <property type="protein sequence ID" value="EAR12486.1"/>
    <property type="molecule type" value="Genomic_DNA"/>
</dbReference>
<dbReference type="eggNOG" id="COG1091">
    <property type="taxonomic scope" value="Bacteria"/>
</dbReference>
<keyword evidence="2" id="KW-1185">Reference proteome</keyword>
<evidence type="ECO:0000313" key="1">
    <source>
        <dbReference type="EMBL" id="EAR12486.1"/>
    </source>
</evidence>
<sequence>MLKEKTKYQVFGFSRGGNRIGRKDFTYCEIDVTAECLLKNKISEIQPDFIINTVAMTNVDACETQK</sequence>
<accession>A4BZ93</accession>
<gene>
    <name evidence="1" type="ORF">PI23P_07670</name>
</gene>